<evidence type="ECO:0000313" key="7">
    <source>
        <dbReference type="Proteomes" id="UP000249873"/>
    </source>
</evidence>
<dbReference type="EMBL" id="CP029480">
    <property type="protein sequence ID" value="AWW00131.1"/>
    <property type="molecule type" value="Genomic_DNA"/>
</dbReference>
<proteinExistence type="inferred from homology"/>
<evidence type="ECO:0008006" key="8">
    <source>
        <dbReference type="Google" id="ProtNLM"/>
    </source>
</evidence>
<dbReference type="InterPro" id="IPR049382">
    <property type="entry name" value="FGGY_C_2"/>
</dbReference>
<dbReference type="AlphaFoldDB" id="A0A2Z4GFV7"/>
<feature type="domain" description="Carbohydrate kinase FGGY N-terminal" evidence="4">
    <location>
        <begin position="9"/>
        <end position="193"/>
    </location>
</feature>
<feature type="domain" description="Carbohydrate kinase FGGY C-terminal" evidence="5">
    <location>
        <begin position="242"/>
        <end position="434"/>
    </location>
</feature>
<organism evidence="6 7">
    <name type="scientific">Arcticibacterium luteifluviistationis</name>
    <dbReference type="NCBI Taxonomy" id="1784714"/>
    <lineage>
        <taxon>Bacteria</taxon>
        <taxon>Pseudomonadati</taxon>
        <taxon>Bacteroidota</taxon>
        <taxon>Cytophagia</taxon>
        <taxon>Cytophagales</taxon>
        <taxon>Leadbetterellaceae</taxon>
        <taxon>Arcticibacterium</taxon>
    </lineage>
</organism>
<protein>
    <recommendedName>
        <fullName evidence="8">Carbohydrate kinase</fullName>
    </recommendedName>
</protein>
<dbReference type="Pfam" id="PF00370">
    <property type="entry name" value="FGGY_N"/>
    <property type="match status" value="1"/>
</dbReference>
<evidence type="ECO:0000259" key="5">
    <source>
        <dbReference type="Pfam" id="PF21546"/>
    </source>
</evidence>
<evidence type="ECO:0000256" key="2">
    <source>
        <dbReference type="ARBA" id="ARBA00022679"/>
    </source>
</evidence>
<dbReference type="PANTHER" id="PTHR43095:SF2">
    <property type="entry name" value="GLUCONOKINASE"/>
    <property type="match status" value="1"/>
</dbReference>
<dbReference type="GO" id="GO:0016301">
    <property type="term" value="F:kinase activity"/>
    <property type="evidence" value="ECO:0007669"/>
    <property type="project" value="UniProtKB-KW"/>
</dbReference>
<dbReference type="InterPro" id="IPR043129">
    <property type="entry name" value="ATPase_NBD"/>
</dbReference>
<sequence>MMQKVCLVFDVLRHVLNVTVFDQNLSVLFHSSTAKQLITSKNEGRIEDLNSIKAWVDSNIEIHKKSGKYEIAAINFTSYVGGIAHLDADNNLVLPVWDIDRRFDYSTKKSIEHTLEKNKLKRDDAQITENSFETAALQLLYFKNTQPKLFKKILKSVSIAQYLQSQFSNEYFHDYSVVGSHSAAWDFTKKNYLDWLDSESLNALKLPVKPSSESVNVDNVSIGTGMYYKVAETLPFLAAVKERFVLLSTGSWTSCINPFNHSKATKNDLDNNCFNILNQDGRRIKMARLFSGNEHRRQIVHLATHFHLESEHCLNIAFDANVVRRLRKNINQVTPDKTELGNMLDSPFMERNLNNFESIEEAYHQFIMDLVAQQVASIKLTIEHRPIVEKIFVEGGLAKNSIFMELLSEAFHDKKVYKVGFEDTAAMGAAMVIGESWGAKKPNESLLELELIE</sequence>
<gene>
    <name evidence="6" type="ORF">DJ013_18945</name>
</gene>
<evidence type="ECO:0000256" key="3">
    <source>
        <dbReference type="ARBA" id="ARBA00022777"/>
    </source>
</evidence>
<dbReference type="Proteomes" id="UP000249873">
    <property type="component" value="Chromosome"/>
</dbReference>
<dbReference type="SUPFAM" id="SSF53067">
    <property type="entry name" value="Actin-like ATPase domain"/>
    <property type="match status" value="1"/>
</dbReference>
<evidence type="ECO:0000313" key="6">
    <source>
        <dbReference type="EMBL" id="AWW00131.1"/>
    </source>
</evidence>
<evidence type="ECO:0000259" key="4">
    <source>
        <dbReference type="Pfam" id="PF00370"/>
    </source>
</evidence>
<keyword evidence="7" id="KW-1185">Reference proteome</keyword>
<evidence type="ECO:0000256" key="1">
    <source>
        <dbReference type="ARBA" id="ARBA00009156"/>
    </source>
</evidence>
<keyword evidence="2" id="KW-0808">Transferase</keyword>
<dbReference type="Gene3D" id="3.30.420.40">
    <property type="match status" value="2"/>
</dbReference>
<dbReference type="KEGG" id="als:DJ013_18945"/>
<dbReference type="InterPro" id="IPR050406">
    <property type="entry name" value="FGGY_Carb_Kinase"/>
</dbReference>
<keyword evidence="3" id="KW-0418">Kinase</keyword>
<name>A0A2Z4GFV7_9BACT</name>
<dbReference type="RefSeq" id="WP_111373498.1">
    <property type="nucleotide sequence ID" value="NZ_CP029480.1"/>
</dbReference>
<reference evidence="6 7" key="1">
    <citation type="submission" date="2018-05" db="EMBL/GenBank/DDBJ databases">
        <title>Complete genome sequence of Arcticibacterium luteifluviistationis SM1504T, a cytophagaceae bacterium isolated from Arctic surface seawater.</title>
        <authorList>
            <person name="Li Y."/>
            <person name="Qin Q.-L."/>
        </authorList>
    </citation>
    <scope>NUCLEOTIDE SEQUENCE [LARGE SCALE GENOMIC DNA]</scope>
    <source>
        <strain evidence="6 7">SM1504</strain>
    </source>
</reference>
<dbReference type="PANTHER" id="PTHR43095">
    <property type="entry name" value="SUGAR KINASE"/>
    <property type="match status" value="1"/>
</dbReference>
<dbReference type="Pfam" id="PF21546">
    <property type="entry name" value="FGGY_C_2"/>
    <property type="match status" value="1"/>
</dbReference>
<accession>A0A2Z4GFV7</accession>
<dbReference type="GO" id="GO:0005975">
    <property type="term" value="P:carbohydrate metabolic process"/>
    <property type="evidence" value="ECO:0007669"/>
    <property type="project" value="InterPro"/>
</dbReference>
<dbReference type="OrthoDB" id="9786272at2"/>
<dbReference type="InterPro" id="IPR018484">
    <property type="entry name" value="FGGY_N"/>
</dbReference>
<comment type="similarity">
    <text evidence="1">Belongs to the FGGY kinase family.</text>
</comment>